<dbReference type="Proteomes" id="UP000184016">
    <property type="component" value="Unassembled WGS sequence"/>
</dbReference>
<dbReference type="EMBL" id="FRAF01000013">
    <property type="protein sequence ID" value="SHK40300.1"/>
    <property type="molecule type" value="Genomic_DNA"/>
</dbReference>
<reference evidence="4" key="1">
    <citation type="submission" date="2016-11" db="EMBL/GenBank/DDBJ databases">
        <authorList>
            <person name="Varghese N."/>
            <person name="Submissions S."/>
        </authorList>
    </citation>
    <scope>NUCLEOTIDE SEQUENCE [LARGE SCALE GENOMIC DNA]</scope>
    <source>
        <strain evidence="4">USBA-503</strain>
    </source>
</reference>
<evidence type="ECO:0000313" key="3">
    <source>
        <dbReference type="EMBL" id="SHK40300.1"/>
    </source>
</evidence>
<name>A0A1M6S6I9_9BACL</name>
<keyword evidence="4" id="KW-1185">Reference proteome</keyword>
<dbReference type="GO" id="GO:0016410">
    <property type="term" value="F:N-acyltransferase activity"/>
    <property type="evidence" value="ECO:0007669"/>
    <property type="project" value="TreeGrafter"/>
</dbReference>
<proteinExistence type="predicted"/>
<dbReference type="InterPro" id="IPR000182">
    <property type="entry name" value="GNAT_dom"/>
</dbReference>
<dbReference type="Gene3D" id="3.40.630.30">
    <property type="match status" value="1"/>
</dbReference>
<dbReference type="AlphaFoldDB" id="A0A1M6S6I9"/>
<evidence type="ECO:0000259" key="2">
    <source>
        <dbReference type="PROSITE" id="PS51186"/>
    </source>
</evidence>
<dbReference type="GO" id="GO:0046677">
    <property type="term" value="P:response to antibiotic"/>
    <property type="evidence" value="ECO:0007669"/>
    <property type="project" value="UniProtKB-KW"/>
</dbReference>
<dbReference type="SUPFAM" id="SSF55729">
    <property type="entry name" value="Acyl-CoA N-acyltransferases (Nat)"/>
    <property type="match status" value="1"/>
</dbReference>
<evidence type="ECO:0000313" key="4">
    <source>
        <dbReference type="Proteomes" id="UP000184016"/>
    </source>
</evidence>
<dbReference type="PROSITE" id="PS51186">
    <property type="entry name" value="GNAT"/>
    <property type="match status" value="1"/>
</dbReference>
<protein>
    <submittedName>
        <fullName evidence="3">Aminoglycoside 6'-N-acetyltransferase</fullName>
    </submittedName>
</protein>
<evidence type="ECO:0000256" key="1">
    <source>
        <dbReference type="ARBA" id="ARBA00023251"/>
    </source>
</evidence>
<keyword evidence="1" id="KW-0046">Antibiotic resistance</keyword>
<organism evidence="3 4">
    <name type="scientific">Alicyclobacillus tolerans</name>
    <dbReference type="NCBI Taxonomy" id="90970"/>
    <lineage>
        <taxon>Bacteria</taxon>
        <taxon>Bacillati</taxon>
        <taxon>Bacillota</taxon>
        <taxon>Bacilli</taxon>
        <taxon>Bacillales</taxon>
        <taxon>Alicyclobacillaceae</taxon>
        <taxon>Alicyclobacillus</taxon>
    </lineage>
</organism>
<dbReference type="RefSeq" id="WP_072874202.1">
    <property type="nucleotide sequence ID" value="NZ_FRAF01000013.1"/>
</dbReference>
<dbReference type="PANTHER" id="PTHR31438">
    <property type="entry name" value="LYSINE N-ACYLTRANSFERASE C17G9.06C-RELATED"/>
    <property type="match status" value="1"/>
</dbReference>
<dbReference type="PANTHER" id="PTHR31438:SF1">
    <property type="entry name" value="LYSINE N-ACYLTRANSFERASE C17G9.06C-RELATED"/>
    <property type="match status" value="1"/>
</dbReference>
<dbReference type="Pfam" id="PF13523">
    <property type="entry name" value="Acetyltransf_8"/>
    <property type="match status" value="1"/>
</dbReference>
<gene>
    <name evidence="3" type="ORF">SAMN05443507_11342</name>
</gene>
<dbReference type="InterPro" id="IPR016181">
    <property type="entry name" value="Acyl_CoA_acyltransferase"/>
</dbReference>
<sequence>MLFEKDLLSVRLLTMQDYPLLVKWLSQPQVLEFYEGRDQSYNMSKISRLYGSKNLRGITACIVEYRGENIGYVQFYALPDQQKNEYGLRKEELIYGIDLFIGETSFWNRGIGTLLVTSLVQYLEWDCKVHRIVADPFEWNVRAIRCYEKAGFRKWKYLQHHEIHEGTWQNSWLMMYSSAK</sequence>
<dbReference type="OrthoDB" id="9795206at2"/>
<keyword evidence="3" id="KW-0808">Transferase</keyword>
<feature type="domain" description="N-acetyltransferase" evidence="2">
    <location>
        <begin position="8"/>
        <end position="180"/>
    </location>
</feature>
<accession>A0A1M6S6I9</accession>
<dbReference type="STRING" id="1830138.SAMN05443507_11342"/>